<reference evidence="2" key="1">
    <citation type="submission" date="2022-07" db="EMBL/GenBank/DDBJ databases">
        <authorList>
            <person name="Trinca V."/>
            <person name="Uliana J.V.C."/>
            <person name="Torres T.T."/>
            <person name="Ward R.J."/>
            <person name="Monesi N."/>
        </authorList>
    </citation>
    <scope>NUCLEOTIDE SEQUENCE</scope>
    <source>
        <strain evidence="2">HSMRA1968</strain>
        <tissue evidence="2">Whole embryos</tissue>
    </source>
</reference>
<protein>
    <submittedName>
        <fullName evidence="2">Uncharacterized protein</fullName>
    </submittedName>
</protein>
<comment type="caution">
    <text evidence="2">The sequence shown here is derived from an EMBL/GenBank/DDBJ whole genome shotgun (WGS) entry which is preliminary data.</text>
</comment>
<gene>
    <name evidence="2" type="ORF">Bhyg_04229</name>
</gene>
<keyword evidence="3" id="KW-1185">Reference proteome</keyword>
<evidence type="ECO:0000313" key="2">
    <source>
        <dbReference type="EMBL" id="KAJ6648997.1"/>
    </source>
</evidence>
<keyword evidence="1" id="KW-0472">Membrane</keyword>
<dbReference type="EMBL" id="WJQU01000001">
    <property type="protein sequence ID" value="KAJ6648997.1"/>
    <property type="molecule type" value="Genomic_DNA"/>
</dbReference>
<keyword evidence="1" id="KW-0812">Transmembrane</keyword>
<keyword evidence="1" id="KW-1133">Transmembrane helix</keyword>
<feature type="transmembrane region" description="Helical" evidence="1">
    <location>
        <begin position="61"/>
        <end position="83"/>
    </location>
</feature>
<organism evidence="2 3">
    <name type="scientific">Pseudolycoriella hygida</name>
    <dbReference type="NCBI Taxonomy" id="35572"/>
    <lineage>
        <taxon>Eukaryota</taxon>
        <taxon>Metazoa</taxon>
        <taxon>Ecdysozoa</taxon>
        <taxon>Arthropoda</taxon>
        <taxon>Hexapoda</taxon>
        <taxon>Insecta</taxon>
        <taxon>Pterygota</taxon>
        <taxon>Neoptera</taxon>
        <taxon>Endopterygota</taxon>
        <taxon>Diptera</taxon>
        <taxon>Nematocera</taxon>
        <taxon>Sciaroidea</taxon>
        <taxon>Sciaridae</taxon>
        <taxon>Pseudolycoriella</taxon>
    </lineage>
</organism>
<evidence type="ECO:0000256" key="1">
    <source>
        <dbReference type="SAM" id="Phobius"/>
    </source>
</evidence>
<evidence type="ECO:0000313" key="3">
    <source>
        <dbReference type="Proteomes" id="UP001151699"/>
    </source>
</evidence>
<accession>A0A9Q0S887</accession>
<sequence>MIGKMAHTLLEQIHGESHMSKQRMNIRVNQQMGHEQSSQAEIAGQANTNIIVEPEVNKIDLFHTIILVLLLVVVATQTGYIIYRQHQRRLKKKYLERASKARIPV</sequence>
<dbReference type="AlphaFoldDB" id="A0A9Q0S887"/>
<dbReference type="Proteomes" id="UP001151699">
    <property type="component" value="Chromosome A"/>
</dbReference>
<name>A0A9Q0S887_9DIPT</name>
<proteinExistence type="predicted"/>